<evidence type="ECO:0000313" key="1">
    <source>
        <dbReference type="EMBL" id="ODS34399.1"/>
    </source>
</evidence>
<gene>
    <name evidence="1" type="ORF">SCARUB_00409</name>
</gene>
<dbReference type="AlphaFoldDB" id="A0A1E3XFN4"/>
<proteinExistence type="predicted"/>
<dbReference type="InterPro" id="IPR007367">
    <property type="entry name" value="DUF433"/>
</dbReference>
<name>A0A1E3XFN4_9BACT</name>
<evidence type="ECO:0008006" key="3">
    <source>
        <dbReference type="Google" id="ProtNLM"/>
    </source>
</evidence>
<evidence type="ECO:0000313" key="2">
    <source>
        <dbReference type="Proteomes" id="UP000094056"/>
    </source>
</evidence>
<dbReference type="PANTHER" id="PTHR34849:SF3">
    <property type="entry name" value="SSR2962 PROTEIN"/>
    <property type="match status" value="1"/>
</dbReference>
<dbReference type="SUPFAM" id="SSF46689">
    <property type="entry name" value="Homeodomain-like"/>
    <property type="match status" value="1"/>
</dbReference>
<sequence length="92" mass="10509">MTNKIKEDYTYGGHKMNEEKLLKRIVINPKIMLGKPVIKGTRLTVELIVEKVAYGETIENLKKDYPFLTEDDIRAALLYAAKCVACEEVYVS</sequence>
<comment type="caution">
    <text evidence="1">The sequence shown here is derived from an EMBL/GenBank/DDBJ whole genome shotgun (WGS) entry which is preliminary data.</text>
</comment>
<dbReference type="InterPro" id="IPR036388">
    <property type="entry name" value="WH-like_DNA-bd_sf"/>
</dbReference>
<dbReference type="Pfam" id="PF04255">
    <property type="entry name" value="DUF433"/>
    <property type="match status" value="1"/>
</dbReference>
<accession>A0A1E3XFN4</accession>
<dbReference type="InterPro" id="IPR009057">
    <property type="entry name" value="Homeodomain-like_sf"/>
</dbReference>
<dbReference type="PANTHER" id="PTHR34849">
    <property type="entry name" value="SSL5025 PROTEIN"/>
    <property type="match status" value="1"/>
</dbReference>
<dbReference type="EMBL" id="MAYW01000007">
    <property type="protein sequence ID" value="ODS34399.1"/>
    <property type="molecule type" value="Genomic_DNA"/>
</dbReference>
<reference evidence="1 2" key="1">
    <citation type="submission" date="2016-07" db="EMBL/GenBank/DDBJ databases">
        <title>Draft genome of Scalindua rubra, obtained from a brine-seawater interface in the Red Sea, sheds light on salt adaptation in anammox bacteria.</title>
        <authorList>
            <person name="Speth D.R."/>
            <person name="Lagkouvardos I."/>
            <person name="Wang Y."/>
            <person name="Qian P.-Y."/>
            <person name="Dutilh B.E."/>
            <person name="Jetten M.S."/>
        </authorList>
    </citation>
    <scope>NUCLEOTIDE SEQUENCE [LARGE SCALE GENOMIC DNA]</scope>
    <source>
        <strain evidence="1">BSI-1</strain>
    </source>
</reference>
<dbReference type="Proteomes" id="UP000094056">
    <property type="component" value="Unassembled WGS sequence"/>
</dbReference>
<organism evidence="1 2">
    <name type="scientific">Candidatus Scalindua rubra</name>
    <dbReference type="NCBI Taxonomy" id="1872076"/>
    <lineage>
        <taxon>Bacteria</taxon>
        <taxon>Pseudomonadati</taxon>
        <taxon>Planctomycetota</taxon>
        <taxon>Candidatus Brocadiia</taxon>
        <taxon>Candidatus Brocadiales</taxon>
        <taxon>Candidatus Scalinduaceae</taxon>
        <taxon>Candidatus Scalindua</taxon>
    </lineage>
</organism>
<protein>
    <recommendedName>
        <fullName evidence="3">Antitoxin</fullName>
    </recommendedName>
</protein>
<dbReference type="Gene3D" id="1.10.10.10">
    <property type="entry name" value="Winged helix-like DNA-binding domain superfamily/Winged helix DNA-binding domain"/>
    <property type="match status" value="1"/>
</dbReference>